<evidence type="ECO:0000313" key="5">
    <source>
        <dbReference type="Proteomes" id="UP001163739"/>
    </source>
</evidence>
<feature type="domain" description="Enoyl reductase (ER)" evidence="3">
    <location>
        <begin position="10"/>
        <end position="337"/>
    </location>
</feature>
<dbReference type="Gene3D" id="3.90.180.10">
    <property type="entry name" value="Medium-chain alcohol dehydrogenases, catalytic domain"/>
    <property type="match status" value="1"/>
</dbReference>
<evidence type="ECO:0000313" key="4">
    <source>
        <dbReference type="EMBL" id="UZE94684.1"/>
    </source>
</evidence>
<dbReference type="RefSeq" id="WP_265046177.1">
    <property type="nucleotide sequence ID" value="NZ_CP100390.1"/>
</dbReference>
<keyword evidence="5" id="KW-1185">Reference proteome</keyword>
<protein>
    <submittedName>
        <fullName evidence="4">Zinc-dependent alcohol dehydrogenase family protein</fullName>
    </submittedName>
</protein>
<dbReference type="EMBL" id="CP100390">
    <property type="protein sequence ID" value="UZE94684.1"/>
    <property type="molecule type" value="Genomic_DNA"/>
</dbReference>
<dbReference type="Proteomes" id="UP001163739">
    <property type="component" value="Chromosome"/>
</dbReference>
<dbReference type="InterPro" id="IPR013149">
    <property type="entry name" value="ADH-like_C"/>
</dbReference>
<dbReference type="SMART" id="SM00829">
    <property type="entry name" value="PKS_ER"/>
    <property type="match status" value="1"/>
</dbReference>
<keyword evidence="1" id="KW-0521">NADP</keyword>
<dbReference type="InterPro" id="IPR036291">
    <property type="entry name" value="NAD(P)-bd_dom_sf"/>
</dbReference>
<dbReference type="InterPro" id="IPR020843">
    <property type="entry name" value="ER"/>
</dbReference>
<organism evidence="4 5">
    <name type="scientific">Alkalimarinus alittae</name>
    <dbReference type="NCBI Taxonomy" id="2961619"/>
    <lineage>
        <taxon>Bacteria</taxon>
        <taxon>Pseudomonadati</taxon>
        <taxon>Pseudomonadota</taxon>
        <taxon>Gammaproteobacteria</taxon>
        <taxon>Alteromonadales</taxon>
        <taxon>Alteromonadaceae</taxon>
        <taxon>Alkalimarinus</taxon>
    </lineage>
</organism>
<dbReference type="Gene3D" id="3.40.50.720">
    <property type="entry name" value="NAD(P)-binding Rossmann-like Domain"/>
    <property type="match status" value="1"/>
</dbReference>
<name>A0ABY6MY29_9ALTE</name>
<dbReference type="InterPro" id="IPR011032">
    <property type="entry name" value="GroES-like_sf"/>
</dbReference>
<sequence length="339" mass="36859">MRALIFKQLGAIETVELADLPLLTPEKGQVRIKITSAGLNRADTLFPEGRYFFKPQFSRLASTNIDTNYSRLGFEGAGIIDAVGPEVDYSVGDRVAITPLVLNVSHQGCMAEYGIYDANTLIPTPDRISDEDAGSIWMQYLTAWGGLIIDGQLKQGQSVVITAASSSVGIAAIQIANMLGANTIATTTSEEKMAQLNQLGAQHVINMKTDDYVTQIKHLTQNKGTDLVFDAVAGPDIRDLVQGSAKGGKIIIQGMLDRRPMDIHAGVLMKRLLTVKGFTLDEVLENPEILDECVTQITKGINTNQLTPVIAQKFTLPQFKEAFSFLKSNKHTGKIVINP</sequence>
<dbReference type="Pfam" id="PF00107">
    <property type="entry name" value="ADH_zinc_N"/>
    <property type="match status" value="1"/>
</dbReference>
<evidence type="ECO:0000256" key="1">
    <source>
        <dbReference type="ARBA" id="ARBA00022857"/>
    </source>
</evidence>
<dbReference type="Pfam" id="PF08240">
    <property type="entry name" value="ADH_N"/>
    <property type="match status" value="1"/>
</dbReference>
<dbReference type="SUPFAM" id="SSF51735">
    <property type="entry name" value="NAD(P)-binding Rossmann-fold domains"/>
    <property type="match status" value="1"/>
</dbReference>
<dbReference type="PANTHER" id="PTHR48106:SF5">
    <property type="entry name" value="ZINC-CONTAINING ALCOHOL DEHYDROGENASE"/>
    <property type="match status" value="1"/>
</dbReference>
<dbReference type="SUPFAM" id="SSF50129">
    <property type="entry name" value="GroES-like"/>
    <property type="match status" value="1"/>
</dbReference>
<dbReference type="PANTHER" id="PTHR48106">
    <property type="entry name" value="QUINONE OXIDOREDUCTASE PIG3-RELATED"/>
    <property type="match status" value="1"/>
</dbReference>
<reference evidence="4" key="1">
    <citation type="submission" date="2022-06" db="EMBL/GenBank/DDBJ databases">
        <title>Alkalimarinus sp. nov., isolated from gut of a Alitta virens.</title>
        <authorList>
            <person name="Yang A.I."/>
            <person name="Shin N.-R."/>
        </authorList>
    </citation>
    <scope>NUCLEOTIDE SEQUENCE</scope>
    <source>
        <strain evidence="4">A2M4</strain>
    </source>
</reference>
<evidence type="ECO:0000256" key="2">
    <source>
        <dbReference type="ARBA" id="ARBA00023002"/>
    </source>
</evidence>
<evidence type="ECO:0000259" key="3">
    <source>
        <dbReference type="SMART" id="SM00829"/>
    </source>
</evidence>
<proteinExistence type="predicted"/>
<accession>A0ABY6MY29</accession>
<gene>
    <name evidence="4" type="ORF">NKI27_11385</name>
</gene>
<keyword evidence="2" id="KW-0560">Oxidoreductase</keyword>
<dbReference type="CDD" id="cd08268">
    <property type="entry name" value="MDR2"/>
    <property type="match status" value="1"/>
</dbReference>
<dbReference type="InterPro" id="IPR013154">
    <property type="entry name" value="ADH-like_N"/>
</dbReference>